<protein>
    <submittedName>
        <fullName evidence="2">Uncharacterized protein</fullName>
    </submittedName>
</protein>
<reference evidence="2" key="1">
    <citation type="journal article" date="2020" name="Stud. Mycol.">
        <title>101 Dothideomycetes genomes: a test case for predicting lifestyles and emergence of pathogens.</title>
        <authorList>
            <person name="Haridas S."/>
            <person name="Albert R."/>
            <person name="Binder M."/>
            <person name="Bloem J."/>
            <person name="Labutti K."/>
            <person name="Salamov A."/>
            <person name="Andreopoulos B."/>
            <person name="Baker S."/>
            <person name="Barry K."/>
            <person name="Bills G."/>
            <person name="Bluhm B."/>
            <person name="Cannon C."/>
            <person name="Castanera R."/>
            <person name="Culley D."/>
            <person name="Daum C."/>
            <person name="Ezra D."/>
            <person name="Gonzalez J."/>
            <person name="Henrissat B."/>
            <person name="Kuo A."/>
            <person name="Liang C."/>
            <person name="Lipzen A."/>
            <person name="Lutzoni F."/>
            <person name="Magnuson J."/>
            <person name="Mondo S."/>
            <person name="Nolan M."/>
            <person name="Ohm R."/>
            <person name="Pangilinan J."/>
            <person name="Park H.-J."/>
            <person name="Ramirez L."/>
            <person name="Alfaro M."/>
            <person name="Sun H."/>
            <person name="Tritt A."/>
            <person name="Yoshinaga Y."/>
            <person name="Zwiers L.-H."/>
            <person name="Turgeon B."/>
            <person name="Goodwin S."/>
            <person name="Spatafora J."/>
            <person name="Crous P."/>
            <person name="Grigoriev I."/>
        </authorList>
    </citation>
    <scope>NUCLEOTIDE SEQUENCE</scope>
    <source>
        <strain evidence="2">CBS 115976</strain>
    </source>
</reference>
<keyword evidence="3" id="KW-1185">Reference proteome</keyword>
<accession>A0A6A6UH72</accession>
<dbReference type="Proteomes" id="UP000799302">
    <property type="component" value="Unassembled WGS sequence"/>
</dbReference>
<evidence type="ECO:0000313" key="2">
    <source>
        <dbReference type="EMBL" id="KAF2671160.1"/>
    </source>
</evidence>
<name>A0A6A6UH72_9PEZI</name>
<gene>
    <name evidence="2" type="ORF">BT63DRAFT_453546</name>
</gene>
<dbReference type="EMBL" id="MU004233">
    <property type="protein sequence ID" value="KAF2671160.1"/>
    <property type="molecule type" value="Genomic_DNA"/>
</dbReference>
<feature type="region of interest" description="Disordered" evidence="1">
    <location>
        <begin position="1"/>
        <end position="34"/>
    </location>
</feature>
<sequence length="221" mass="25067">MDKQSIEKKHQTLKEHNRLAINRDVDTAASSPEPQVVHFKRTPVSPKCYVFRSRKPYKKKDQSRNLEKQVVTRNHNIEPYKYPSFTLVCNEFDGPIIDQSHARSLPFTYQTRKTDKYLSVAVSYQDAFRSTATDCIEFPHQGGKAIYGGAFADGDFGVVLKVSPTARFDRGTTWKVFGGLDSALYEVQVTNEYISITICVGVLEYSVPISRETGRYKSLPA</sequence>
<organism evidence="2 3">
    <name type="scientific">Microthyrium microscopicum</name>
    <dbReference type="NCBI Taxonomy" id="703497"/>
    <lineage>
        <taxon>Eukaryota</taxon>
        <taxon>Fungi</taxon>
        <taxon>Dikarya</taxon>
        <taxon>Ascomycota</taxon>
        <taxon>Pezizomycotina</taxon>
        <taxon>Dothideomycetes</taxon>
        <taxon>Dothideomycetes incertae sedis</taxon>
        <taxon>Microthyriales</taxon>
        <taxon>Microthyriaceae</taxon>
        <taxon>Microthyrium</taxon>
    </lineage>
</organism>
<evidence type="ECO:0000256" key="1">
    <source>
        <dbReference type="SAM" id="MobiDB-lite"/>
    </source>
</evidence>
<feature type="compositionally biased region" description="Basic and acidic residues" evidence="1">
    <location>
        <begin position="1"/>
        <end position="26"/>
    </location>
</feature>
<proteinExistence type="predicted"/>
<dbReference type="AlphaFoldDB" id="A0A6A6UH72"/>
<evidence type="ECO:0000313" key="3">
    <source>
        <dbReference type="Proteomes" id="UP000799302"/>
    </source>
</evidence>